<feature type="non-terminal residue" evidence="3">
    <location>
        <position position="77"/>
    </location>
</feature>
<reference evidence="3" key="1">
    <citation type="submission" date="2013-08" db="EMBL/GenBank/DDBJ databases">
        <authorList>
            <person name="Mendez C."/>
            <person name="Richter M."/>
            <person name="Ferrer M."/>
            <person name="Sanchez J."/>
        </authorList>
    </citation>
    <scope>NUCLEOTIDE SEQUENCE</scope>
</reference>
<feature type="region of interest" description="Disordered" evidence="1">
    <location>
        <begin position="1"/>
        <end position="32"/>
    </location>
</feature>
<sequence length="77" mass="8298">MSDPLEPVPAAPTGPTPPLATERTPGLTSAEAQARWTRFGPNEVPEEPPHTLRDFAARFWGPSPGWLEAALAIELLL</sequence>
<proteinExistence type="predicted"/>
<reference evidence="3" key="2">
    <citation type="journal article" date="2014" name="ISME J.">
        <title>Microbial stratification in low pH oxic and suboxic macroscopic growths along an acid mine drainage.</title>
        <authorList>
            <person name="Mendez-Garcia C."/>
            <person name="Mesa V."/>
            <person name="Sprenger R.R."/>
            <person name="Richter M."/>
            <person name="Diez M.S."/>
            <person name="Solano J."/>
            <person name="Bargiela R."/>
            <person name="Golyshina O.V."/>
            <person name="Manteca A."/>
            <person name="Ramos J.L."/>
            <person name="Gallego J.R."/>
            <person name="Llorente I."/>
            <person name="Martins Dos Santos V.A."/>
            <person name="Jensen O.N."/>
            <person name="Pelaez A.I."/>
            <person name="Sanchez J."/>
            <person name="Ferrer M."/>
        </authorList>
    </citation>
    <scope>NUCLEOTIDE SEQUENCE</scope>
</reference>
<feature type="compositionally biased region" description="Pro residues" evidence="1">
    <location>
        <begin position="1"/>
        <end position="18"/>
    </location>
</feature>
<comment type="caution">
    <text evidence="3">The sequence shown here is derived from an EMBL/GenBank/DDBJ whole genome shotgun (WGS) entry which is preliminary data.</text>
</comment>
<dbReference type="InterPro" id="IPR023298">
    <property type="entry name" value="ATPase_P-typ_TM_dom_sf"/>
</dbReference>
<dbReference type="AlphaFoldDB" id="T1CUD2"/>
<protein>
    <recommendedName>
        <fullName evidence="2">Cation-transporting P-type ATPase N-terminal domain-containing protein</fullName>
    </recommendedName>
</protein>
<dbReference type="InterPro" id="IPR004014">
    <property type="entry name" value="ATPase_P-typ_cation-transptr_N"/>
</dbReference>
<gene>
    <name evidence="3" type="ORF">B1B_03293</name>
</gene>
<feature type="domain" description="Cation-transporting P-type ATPase N-terminal" evidence="2">
    <location>
        <begin position="20"/>
        <end position="70"/>
    </location>
</feature>
<evidence type="ECO:0000313" key="3">
    <source>
        <dbReference type="EMBL" id="EQD73295.1"/>
    </source>
</evidence>
<dbReference type="EMBL" id="AUZY01002019">
    <property type="protein sequence ID" value="EQD73295.1"/>
    <property type="molecule type" value="Genomic_DNA"/>
</dbReference>
<dbReference type="Pfam" id="PF00690">
    <property type="entry name" value="Cation_ATPase_N"/>
    <property type="match status" value="1"/>
</dbReference>
<evidence type="ECO:0000256" key="1">
    <source>
        <dbReference type="SAM" id="MobiDB-lite"/>
    </source>
</evidence>
<evidence type="ECO:0000259" key="2">
    <source>
        <dbReference type="Pfam" id="PF00690"/>
    </source>
</evidence>
<organism evidence="3">
    <name type="scientific">mine drainage metagenome</name>
    <dbReference type="NCBI Taxonomy" id="410659"/>
    <lineage>
        <taxon>unclassified sequences</taxon>
        <taxon>metagenomes</taxon>
        <taxon>ecological metagenomes</taxon>
    </lineage>
</organism>
<name>T1CUD2_9ZZZZ</name>
<dbReference type="SUPFAM" id="SSF81665">
    <property type="entry name" value="Calcium ATPase, transmembrane domain M"/>
    <property type="match status" value="1"/>
</dbReference>
<accession>T1CUD2</accession>